<evidence type="ECO:0000256" key="5">
    <source>
        <dbReference type="ARBA" id="ARBA00022989"/>
    </source>
</evidence>
<dbReference type="Pfam" id="PF00535">
    <property type="entry name" value="Glycos_transf_2"/>
    <property type="match status" value="1"/>
</dbReference>
<evidence type="ECO:0000313" key="10">
    <source>
        <dbReference type="Proteomes" id="UP000636264"/>
    </source>
</evidence>
<dbReference type="GO" id="GO:0016757">
    <property type="term" value="F:glycosyltransferase activity"/>
    <property type="evidence" value="ECO:0007669"/>
    <property type="project" value="UniProtKB-KW"/>
</dbReference>
<dbReference type="Gene3D" id="3.90.550.10">
    <property type="entry name" value="Spore Coat Polysaccharide Biosynthesis Protein SpsA, Chain A"/>
    <property type="match status" value="1"/>
</dbReference>
<reference evidence="9" key="2">
    <citation type="submission" date="2020-09" db="EMBL/GenBank/DDBJ databases">
        <authorList>
            <person name="Sun Q."/>
            <person name="Zhou Y."/>
        </authorList>
    </citation>
    <scope>NUCLEOTIDE SEQUENCE</scope>
    <source>
        <strain evidence="9">CGMCC 1.15320</strain>
    </source>
</reference>
<gene>
    <name evidence="9" type="ORF">GCM10011385_01930</name>
</gene>
<accession>A0A916VYE2</accession>
<reference evidence="9" key="1">
    <citation type="journal article" date="2014" name="Int. J. Syst. Evol. Microbiol.">
        <title>Complete genome sequence of Corynebacterium casei LMG S-19264T (=DSM 44701T), isolated from a smear-ripened cheese.</title>
        <authorList>
            <consortium name="US DOE Joint Genome Institute (JGI-PGF)"/>
            <person name="Walter F."/>
            <person name="Albersmeier A."/>
            <person name="Kalinowski J."/>
            <person name="Ruckert C."/>
        </authorList>
    </citation>
    <scope>NUCLEOTIDE SEQUENCE</scope>
    <source>
        <strain evidence="9">CGMCC 1.15320</strain>
    </source>
</reference>
<dbReference type="InterPro" id="IPR001173">
    <property type="entry name" value="Glyco_trans_2-like"/>
</dbReference>
<keyword evidence="4 7" id="KW-0812">Transmembrane</keyword>
<dbReference type="AlphaFoldDB" id="A0A916VYE2"/>
<sequence>MTKVMGFKRLAVANKAKQLDVIVPFLNEAESAIHFARMAVELADAVRERFGLTTRFILVDDGSTDNSVALFETHMNGDWKLLSLSRNFGKETAILAGLDHSEGDYVLLMDADLQHTTDVALDMISRILKDPELDMVYAVRANREDDRLLTRWFAGTFYKIMNMGQRYEIPENAGDFRVMTKRFAAAMRQLRDRKRFNKGLYAWTGFRQERIEYMPAARKAGATKWSKRKLIAFSVEGFTSFSVVPLRILSVFGAFVAILGFLYGIKIILEVLFSGVAVPGYPSLMVAVLVIGGLNLALVGLVGEYVWAALSEAKHRPIYILKSVSGPAVQQTAVSQEMPRTTEA</sequence>
<proteinExistence type="predicted"/>
<keyword evidence="6 7" id="KW-0472">Membrane</keyword>
<dbReference type="Proteomes" id="UP000636264">
    <property type="component" value="Unassembled WGS sequence"/>
</dbReference>
<dbReference type="InterPro" id="IPR050256">
    <property type="entry name" value="Glycosyltransferase_2"/>
</dbReference>
<evidence type="ECO:0000256" key="1">
    <source>
        <dbReference type="ARBA" id="ARBA00004141"/>
    </source>
</evidence>
<evidence type="ECO:0000256" key="2">
    <source>
        <dbReference type="ARBA" id="ARBA00022676"/>
    </source>
</evidence>
<evidence type="ECO:0000256" key="7">
    <source>
        <dbReference type="SAM" id="Phobius"/>
    </source>
</evidence>
<evidence type="ECO:0000313" key="9">
    <source>
        <dbReference type="EMBL" id="GGA52236.1"/>
    </source>
</evidence>
<keyword evidence="5 7" id="KW-1133">Transmembrane helix</keyword>
<feature type="transmembrane region" description="Helical" evidence="7">
    <location>
        <begin position="248"/>
        <end position="269"/>
    </location>
</feature>
<dbReference type="PANTHER" id="PTHR48090">
    <property type="entry name" value="UNDECAPRENYL-PHOSPHATE 4-DEOXY-4-FORMAMIDO-L-ARABINOSE TRANSFERASE-RELATED"/>
    <property type="match status" value="1"/>
</dbReference>
<dbReference type="CDD" id="cd04187">
    <property type="entry name" value="DPM1_like_bac"/>
    <property type="match status" value="1"/>
</dbReference>
<comment type="subcellular location">
    <subcellularLocation>
        <location evidence="1">Membrane</location>
        <topology evidence="1">Multi-pass membrane protein</topology>
    </subcellularLocation>
</comment>
<dbReference type="InterPro" id="IPR029044">
    <property type="entry name" value="Nucleotide-diphossugar_trans"/>
</dbReference>
<keyword evidence="10" id="KW-1185">Reference proteome</keyword>
<dbReference type="PANTHER" id="PTHR48090:SF1">
    <property type="entry name" value="PROPHAGE BACTOPRENOL GLUCOSYL TRANSFERASE HOMOLOG"/>
    <property type="match status" value="1"/>
</dbReference>
<evidence type="ECO:0000256" key="4">
    <source>
        <dbReference type="ARBA" id="ARBA00022692"/>
    </source>
</evidence>
<feature type="domain" description="Glycosyltransferase 2-like" evidence="8">
    <location>
        <begin position="21"/>
        <end position="182"/>
    </location>
</feature>
<organism evidence="9 10">
    <name type="scientific">Nitratireductor aestuarii</name>
    <dbReference type="NCBI Taxonomy" id="1735103"/>
    <lineage>
        <taxon>Bacteria</taxon>
        <taxon>Pseudomonadati</taxon>
        <taxon>Pseudomonadota</taxon>
        <taxon>Alphaproteobacteria</taxon>
        <taxon>Hyphomicrobiales</taxon>
        <taxon>Phyllobacteriaceae</taxon>
        <taxon>Nitratireductor</taxon>
    </lineage>
</organism>
<evidence type="ECO:0000256" key="3">
    <source>
        <dbReference type="ARBA" id="ARBA00022679"/>
    </source>
</evidence>
<dbReference type="GO" id="GO:0005886">
    <property type="term" value="C:plasma membrane"/>
    <property type="evidence" value="ECO:0007669"/>
    <property type="project" value="TreeGrafter"/>
</dbReference>
<dbReference type="EMBL" id="BMIF01000001">
    <property type="protein sequence ID" value="GGA52236.1"/>
    <property type="molecule type" value="Genomic_DNA"/>
</dbReference>
<feature type="transmembrane region" description="Helical" evidence="7">
    <location>
        <begin position="281"/>
        <end position="307"/>
    </location>
</feature>
<dbReference type="SUPFAM" id="SSF53448">
    <property type="entry name" value="Nucleotide-diphospho-sugar transferases"/>
    <property type="match status" value="1"/>
</dbReference>
<evidence type="ECO:0000259" key="8">
    <source>
        <dbReference type="Pfam" id="PF00535"/>
    </source>
</evidence>
<evidence type="ECO:0000256" key="6">
    <source>
        <dbReference type="ARBA" id="ARBA00023136"/>
    </source>
</evidence>
<protein>
    <submittedName>
        <fullName evidence="9">Sugar transferase</fullName>
    </submittedName>
</protein>
<keyword evidence="3 9" id="KW-0808">Transferase</keyword>
<comment type="caution">
    <text evidence="9">The sequence shown here is derived from an EMBL/GenBank/DDBJ whole genome shotgun (WGS) entry which is preliminary data.</text>
</comment>
<keyword evidence="2" id="KW-0328">Glycosyltransferase</keyword>
<name>A0A916VYE2_9HYPH</name>